<sequence length="586" mass="61587">MKEKVKGLFKRLRQARGPKKPRKMSRKKKLLTAAAGLILFLALITAAVRQNKASAVKAQSQRVNTATVIRQNITSTLSSSGTISPKDTYSITSMSEGEVVQADFEEGDRVEAGQILYRIDASSMESKLSSASNSLERAQSSYDTAVSDYNEAVGKYSGNTYKATKSGYIKQLYIEAGDKVASNTQIADIYNDQIMKIKVPFLNMEAAAIAPGSPAVLTLSDTLEQLDGTVLSVSSMDEALTGGRLVRYVTIQVANPGGLTADMTATAAVGDFVSSGDGTFSATVDTVLAADLSSNVEVEALLVNEGDFVSVGSPIFSMKASTAEKLIKTYKDSMDNAQASLEQAQSSLDSTQDTYDDYTITAPISGTVIKKSYKVGDKVQNGSSASALAVIYDMSSVTFQMNIDELDISNVKTGQTVEVTADAFENEKFSGKVTNISLEGTSSNGVTYYPVTVTLDEVGGLLPGMNVDGVIIVDSVENALAVPADALQRGNLVYVKDDSVTEAQGRVPAGFREVKVGTGLISSDYVEIVSGDLQEGDVVYVAKSSVNSDSGAMMMMPVGMDMPSGGGGYGDGGGSRGSGNGSRPGP</sequence>
<evidence type="ECO:0000313" key="6">
    <source>
        <dbReference type="EMBL" id="MDB2000086.1"/>
    </source>
</evidence>
<dbReference type="InterPro" id="IPR058625">
    <property type="entry name" value="MdtA-like_BSH"/>
</dbReference>
<evidence type="ECO:0000256" key="3">
    <source>
        <dbReference type="SAM" id="MobiDB-lite"/>
    </source>
</evidence>
<dbReference type="NCBIfam" id="TIGR01730">
    <property type="entry name" value="RND_mfp"/>
    <property type="match status" value="1"/>
</dbReference>
<dbReference type="PANTHER" id="PTHR30469:SF33">
    <property type="entry name" value="SLR1207 PROTEIN"/>
    <property type="match status" value="1"/>
</dbReference>
<protein>
    <submittedName>
        <fullName evidence="6">Efflux RND transporter periplasmic adaptor subunit</fullName>
    </submittedName>
</protein>
<evidence type="ECO:0000313" key="7">
    <source>
        <dbReference type="Proteomes" id="UP001300871"/>
    </source>
</evidence>
<feature type="domain" description="Multidrug resistance protein MdtA-like barrel-sandwich hybrid" evidence="4">
    <location>
        <begin position="166"/>
        <end position="388"/>
    </location>
</feature>
<dbReference type="EMBL" id="JAQLGM010000014">
    <property type="protein sequence ID" value="MDB2000086.1"/>
    <property type="molecule type" value="Genomic_DNA"/>
</dbReference>
<keyword evidence="2" id="KW-0175">Coiled coil</keyword>
<dbReference type="Gene3D" id="2.40.420.20">
    <property type="match status" value="1"/>
</dbReference>
<dbReference type="PANTHER" id="PTHR30469">
    <property type="entry name" value="MULTIDRUG RESISTANCE PROTEIN MDTA"/>
    <property type="match status" value="1"/>
</dbReference>
<dbReference type="Proteomes" id="UP001300871">
    <property type="component" value="Unassembled WGS sequence"/>
</dbReference>
<gene>
    <name evidence="6" type="ORF">PM006_07720</name>
</gene>
<dbReference type="Gene3D" id="2.40.50.100">
    <property type="match status" value="2"/>
</dbReference>
<proteinExistence type="inferred from homology"/>
<evidence type="ECO:0000259" key="5">
    <source>
        <dbReference type="Pfam" id="PF25990"/>
    </source>
</evidence>
<dbReference type="GeneID" id="57970775"/>
<reference evidence="6" key="1">
    <citation type="submission" date="2023-01" db="EMBL/GenBank/DDBJ databases">
        <title>Human gut microbiome strain richness.</title>
        <authorList>
            <person name="Chen-Liaw A."/>
        </authorList>
    </citation>
    <scope>NUCLEOTIDE SEQUENCE</scope>
    <source>
        <strain evidence="6">B1_m1001713B170214d0_201011</strain>
    </source>
</reference>
<comment type="similarity">
    <text evidence="1">Belongs to the membrane fusion protein (MFP) (TC 8.A.1) family.</text>
</comment>
<evidence type="ECO:0000256" key="2">
    <source>
        <dbReference type="SAM" id="Coils"/>
    </source>
</evidence>
<feature type="compositionally biased region" description="Basic residues" evidence="3">
    <location>
        <begin position="7"/>
        <end position="26"/>
    </location>
</feature>
<dbReference type="Pfam" id="PF25990">
    <property type="entry name" value="Beta-barrel_YknX"/>
    <property type="match status" value="1"/>
</dbReference>
<evidence type="ECO:0000259" key="4">
    <source>
        <dbReference type="Pfam" id="PF25917"/>
    </source>
</evidence>
<feature type="region of interest" description="Disordered" evidence="3">
    <location>
        <begin position="564"/>
        <end position="586"/>
    </location>
</feature>
<feature type="domain" description="YknX-like beta-barrel" evidence="5">
    <location>
        <begin position="401"/>
        <end position="467"/>
    </location>
</feature>
<feature type="coiled-coil region" evidence="2">
    <location>
        <begin position="327"/>
        <end position="354"/>
    </location>
</feature>
<comment type="caution">
    <text evidence="6">The sequence shown here is derived from an EMBL/GenBank/DDBJ whole genome shotgun (WGS) entry which is preliminary data.</text>
</comment>
<dbReference type="SUPFAM" id="SSF111369">
    <property type="entry name" value="HlyD-like secretion proteins"/>
    <property type="match status" value="2"/>
</dbReference>
<dbReference type="InterPro" id="IPR006143">
    <property type="entry name" value="RND_pump_MFP"/>
</dbReference>
<dbReference type="AlphaFoldDB" id="A0AAW6AX20"/>
<dbReference type="RefSeq" id="WP_150028408.1">
    <property type="nucleotide sequence ID" value="NZ_CACRUA010000083.1"/>
</dbReference>
<dbReference type="Gene3D" id="2.40.30.170">
    <property type="match status" value="1"/>
</dbReference>
<dbReference type="Pfam" id="PF25917">
    <property type="entry name" value="BSH_RND"/>
    <property type="match status" value="1"/>
</dbReference>
<organism evidence="6 7">
    <name type="scientific">Clostridium symbiosum</name>
    <name type="common">Bacteroides symbiosus</name>
    <dbReference type="NCBI Taxonomy" id="1512"/>
    <lineage>
        <taxon>Bacteria</taxon>
        <taxon>Bacillati</taxon>
        <taxon>Bacillota</taxon>
        <taxon>Clostridia</taxon>
        <taxon>Lachnospirales</taxon>
        <taxon>Lachnospiraceae</taxon>
        <taxon>Otoolea</taxon>
    </lineage>
</organism>
<dbReference type="InterPro" id="IPR058636">
    <property type="entry name" value="Beta-barrel_YknX"/>
</dbReference>
<dbReference type="GO" id="GO:1990281">
    <property type="term" value="C:efflux pump complex"/>
    <property type="evidence" value="ECO:0007669"/>
    <property type="project" value="TreeGrafter"/>
</dbReference>
<feature type="region of interest" description="Disordered" evidence="3">
    <location>
        <begin position="1"/>
        <end position="26"/>
    </location>
</feature>
<accession>A0AAW6AX20</accession>
<evidence type="ECO:0000256" key="1">
    <source>
        <dbReference type="ARBA" id="ARBA00009477"/>
    </source>
</evidence>
<dbReference type="GO" id="GO:0015562">
    <property type="term" value="F:efflux transmembrane transporter activity"/>
    <property type="evidence" value="ECO:0007669"/>
    <property type="project" value="TreeGrafter"/>
</dbReference>
<name>A0AAW6AX20_CLOSY</name>